<keyword evidence="1" id="KW-0175">Coiled coil</keyword>
<dbReference type="Proteomes" id="UP000001542">
    <property type="component" value="Unassembled WGS sequence"/>
</dbReference>
<evidence type="ECO:0000313" key="3">
    <source>
        <dbReference type="Proteomes" id="UP000001542"/>
    </source>
</evidence>
<name>A2G367_TRIV3</name>
<dbReference type="SMR" id="A2G367"/>
<dbReference type="VEuPathDB" id="TrichDB:TVAG_050660"/>
<evidence type="ECO:0000313" key="2">
    <source>
        <dbReference type="EMBL" id="EAX88404.1"/>
    </source>
</evidence>
<dbReference type="RefSeq" id="XP_001301334.1">
    <property type="nucleotide sequence ID" value="XM_001301333.1"/>
</dbReference>
<protein>
    <submittedName>
        <fullName evidence="2">Uncharacterized protein</fullName>
    </submittedName>
</protein>
<dbReference type="EMBL" id="DS114313">
    <property type="protein sequence ID" value="EAX88404.1"/>
    <property type="molecule type" value="Genomic_DNA"/>
</dbReference>
<feature type="coiled-coil region" evidence="1">
    <location>
        <begin position="115"/>
        <end position="149"/>
    </location>
</feature>
<dbReference type="AlphaFoldDB" id="A2G367"/>
<reference evidence="2" key="2">
    <citation type="journal article" date="2007" name="Science">
        <title>Draft genome sequence of the sexually transmitted pathogen Trichomonas vaginalis.</title>
        <authorList>
            <person name="Carlton J.M."/>
            <person name="Hirt R.P."/>
            <person name="Silva J.C."/>
            <person name="Delcher A.L."/>
            <person name="Schatz M."/>
            <person name="Zhao Q."/>
            <person name="Wortman J.R."/>
            <person name="Bidwell S.L."/>
            <person name="Alsmark U.C.M."/>
            <person name="Besteiro S."/>
            <person name="Sicheritz-Ponten T."/>
            <person name="Noel C.J."/>
            <person name="Dacks J.B."/>
            <person name="Foster P.G."/>
            <person name="Simillion C."/>
            <person name="Van de Peer Y."/>
            <person name="Miranda-Saavedra D."/>
            <person name="Barton G.J."/>
            <person name="Westrop G.D."/>
            <person name="Mueller S."/>
            <person name="Dessi D."/>
            <person name="Fiori P.L."/>
            <person name="Ren Q."/>
            <person name="Paulsen I."/>
            <person name="Zhang H."/>
            <person name="Bastida-Corcuera F.D."/>
            <person name="Simoes-Barbosa A."/>
            <person name="Brown M.T."/>
            <person name="Hayes R.D."/>
            <person name="Mukherjee M."/>
            <person name="Okumura C.Y."/>
            <person name="Schneider R."/>
            <person name="Smith A.J."/>
            <person name="Vanacova S."/>
            <person name="Villalvazo M."/>
            <person name="Haas B.J."/>
            <person name="Pertea M."/>
            <person name="Feldblyum T.V."/>
            <person name="Utterback T.R."/>
            <person name="Shu C.L."/>
            <person name="Osoegawa K."/>
            <person name="de Jong P.J."/>
            <person name="Hrdy I."/>
            <person name="Horvathova L."/>
            <person name="Zubacova Z."/>
            <person name="Dolezal P."/>
            <person name="Malik S.B."/>
            <person name="Logsdon J.M. Jr."/>
            <person name="Henze K."/>
            <person name="Gupta A."/>
            <person name="Wang C.C."/>
            <person name="Dunne R.L."/>
            <person name="Upcroft J.A."/>
            <person name="Upcroft P."/>
            <person name="White O."/>
            <person name="Salzberg S.L."/>
            <person name="Tang P."/>
            <person name="Chiu C.-H."/>
            <person name="Lee Y.-S."/>
            <person name="Embley T.M."/>
            <person name="Coombs G.H."/>
            <person name="Mottram J.C."/>
            <person name="Tachezy J."/>
            <person name="Fraser-Liggett C.M."/>
            <person name="Johnson P.J."/>
        </authorList>
    </citation>
    <scope>NUCLEOTIDE SEQUENCE [LARGE SCALE GENOMIC DNA]</scope>
    <source>
        <strain evidence="2">G3</strain>
    </source>
</reference>
<dbReference type="VEuPathDB" id="TrichDB:TVAGG3_1058470"/>
<proteinExistence type="predicted"/>
<accession>A2G367</accession>
<dbReference type="InParanoid" id="A2G367"/>
<evidence type="ECO:0000256" key="1">
    <source>
        <dbReference type="SAM" id="Coils"/>
    </source>
</evidence>
<sequence length="158" mass="18338">MSVDDMKKSVLLFKTLNPEYEHYIDASVYSVLRLFRLPMNGKVTGSGIDHDDYHEVIHGEFEDSFIQSTENLPVISGNMLPDGFDDFDVDNAVKISSRTTKRFKQSNNYKLDEFSDAVMIEFQKLKATLEEMQEQNKKLEKMNDILFLKILDLEQSKK</sequence>
<gene>
    <name evidence="2" type="ORF">TVAG_050660</name>
</gene>
<keyword evidence="3" id="KW-1185">Reference proteome</keyword>
<organism evidence="2 3">
    <name type="scientific">Trichomonas vaginalis (strain ATCC PRA-98 / G3)</name>
    <dbReference type="NCBI Taxonomy" id="412133"/>
    <lineage>
        <taxon>Eukaryota</taxon>
        <taxon>Metamonada</taxon>
        <taxon>Parabasalia</taxon>
        <taxon>Trichomonadida</taxon>
        <taxon>Trichomonadidae</taxon>
        <taxon>Trichomonas</taxon>
    </lineage>
</organism>
<dbReference type="KEGG" id="tva:4746062"/>
<reference evidence="2" key="1">
    <citation type="submission" date="2006-10" db="EMBL/GenBank/DDBJ databases">
        <authorList>
            <person name="Amadeo P."/>
            <person name="Zhao Q."/>
            <person name="Wortman J."/>
            <person name="Fraser-Liggett C."/>
            <person name="Carlton J."/>
        </authorList>
    </citation>
    <scope>NUCLEOTIDE SEQUENCE</scope>
    <source>
        <strain evidence="2">G3</strain>
    </source>
</reference>